<dbReference type="Gene3D" id="3.90.640.10">
    <property type="entry name" value="Actin, Chain A, domain 4"/>
    <property type="match status" value="1"/>
</dbReference>
<organism evidence="4 5">
    <name type="scientific">Halocaridina rubra</name>
    <name type="common">Hawaiian red shrimp</name>
    <dbReference type="NCBI Taxonomy" id="373956"/>
    <lineage>
        <taxon>Eukaryota</taxon>
        <taxon>Metazoa</taxon>
        <taxon>Ecdysozoa</taxon>
        <taxon>Arthropoda</taxon>
        <taxon>Crustacea</taxon>
        <taxon>Multicrustacea</taxon>
        <taxon>Malacostraca</taxon>
        <taxon>Eumalacostraca</taxon>
        <taxon>Eucarida</taxon>
        <taxon>Decapoda</taxon>
        <taxon>Pleocyemata</taxon>
        <taxon>Caridea</taxon>
        <taxon>Atyoidea</taxon>
        <taxon>Atyidae</taxon>
        <taxon>Halocaridina</taxon>
    </lineage>
</organism>
<comment type="similarity">
    <text evidence="1">Belongs to the heat shock protein 70 family.</text>
</comment>
<evidence type="ECO:0008006" key="6">
    <source>
        <dbReference type="Google" id="ProtNLM"/>
    </source>
</evidence>
<dbReference type="EMBL" id="JAXCGZ010009961">
    <property type="protein sequence ID" value="KAK7075953.1"/>
    <property type="molecule type" value="Genomic_DNA"/>
</dbReference>
<dbReference type="Gene3D" id="3.30.30.30">
    <property type="match status" value="1"/>
</dbReference>
<gene>
    <name evidence="4" type="ORF">SK128_018554</name>
</gene>
<dbReference type="GO" id="GO:0005524">
    <property type="term" value="F:ATP binding"/>
    <property type="evidence" value="ECO:0007669"/>
    <property type="project" value="UniProtKB-KW"/>
</dbReference>
<dbReference type="Gene3D" id="3.30.420.40">
    <property type="match status" value="2"/>
</dbReference>
<dbReference type="FunFam" id="3.90.640.10:FF:000021">
    <property type="entry name" value="Heat shock protein 14"/>
    <property type="match status" value="1"/>
</dbReference>
<reference evidence="4 5" key="1">
    <citation type="submission" date="2023-11" db="EMBL/GenBank/DDBJ databases">
        <title>Halocaridina rubra genome assembly.</title>
        <authorList>
            <person name="Smith C."/>
        </authorList>
    </citation>
    <scope>NUCLEOTIDE SEQUENCE [LARGE SCALE GENOMIC DNA]</scope>
    <source>
        <strain evidence="4">EP-1</strain>
        <tissue evidence="4">Whole</tissue>
    </source>
</reference>
<dbReference type="Proteomes" id="UP001381693">
    <property type="component" value="Unassembled WGS sequence"/>
</dbReference>
<keyword evidence="2" id="KW-0547">Nucleotide-binding</keyword>
<keyword evidence="5" id="KW-1185">Reference proteome</keyword>
<evidence type="ECO:0000256" key="2">
    <source>
        <dbReference type="ARBA" id="ARBA00022741"/>
    </source>
</evidence>
<keyword evidence="3" id="KW-0067">ATP-binding</keyword>
<dbReference type="Pfam" id="PF00012">
    <property type="entry name" value="HSP70"/>
    <property type="match status" value="1"/>
</dbReference>
<dbReference type="SUPFAM" id="SSF53067">
    <property type="entry name" value="Actin-like ATPase domain"/>
    <property type="match status" value="2"/>
</dbReference>
<dbReference type="AlphaFoldDB" id="A0AAN9A5T0"/>
<accession>A0AAN9A5T0</accession>
<dbReference type="PANTHER" id="PTHR45639">
    <property type="entry name" value="HSC70CB, ISOFORM G-RELATED"/>
    <property type="match status" value="1"/>
</dbReference>
<dbReference type="GO" id="GO:0140662">
    <property type="term" value="F:ATP-dependent protein folding chaperone"/>
    <property type="evidence" value="ECO:0007669"/>
    <property type="project" value="InterPro"/>
</dbReference>
<dbReference type="PRINTS" id="PR00301">
    <property type="entry name" value="HEATSHOCK70"/>
</dbReference>
<name>A0AAN9A5T0_HALRR</name>
<dbReference type="InterPro" id="IPR043129">
    <property type="entry name" value="ATPase_NBD"/>
</dbReference>
<dbReference type="InterPro" id="IPR013126">
    <property type="entry name" value="Hsp_70_fam"/>
</dbReference>
<proteinExistence type="inferred from homology"/>
<evidence type="ECO:0000256" key="3">
    <source>
        <dbReference type="ARBA" id="ARBA00022840"/>
    </source>
</evidence>
<comment type="caution">
    <text evidence="4">The sequence shown here is derived from an EMBL/GenBank/DDBJ whole genome shotgun (WGS) entry which is preliminary data.</text>
</comment>
<evidence type="ECO:0000313" key="4">
    <source>
        <dbReference type="EMBL" id="KAK7075953.1"/>
    </source>
</evidence>
<protein>
    <recommendedName>
        <fullName evidence="6">Heat shock 70 kDa protein 14</fullName>
    </recommendedName>
</protein>
<evidence type="ECO:0000313" key="5">
    <source>
        <dbReference type="Proteomes" id="UP001381693"/>
    </source>
</evidence>
<sequence>MSVAFGIYLGCSSCCLAVIKDGRFEVVANASGDRVTPAVVAYHDNEVVTGLAAKHGIIRHAASTIQHVLRVAGTTEDESPSLSATTCSPTWESGVPRYSVQKGDKSVVVLADDVLSHIFVLLKEIADSHATESELPVVIALPAWNGEGTISSVRKAAKKAGFTVVGTVAEPVAAVLAYGLLDDNKSNMQIVVLHGGGITVVGSLIEVAGGMLTLRESIASSRAAGDTLTEVLVEHFAKEFYTKYKGDPLENRRSRRKLYNAAENCKHVLSTMGTAQVYIESLWEGVDFSTTLSRARFDGLVSSSLMEFLSPAKEAVQRCGFTVEQIHKVIVTGGSAKIPRFQQLVRDAFPSAEFLCSLPSDEVLAAGASLEASLLLGRVSQSPVTSTMVPALATTVFCKIIGNDSSECIFSRGTPTHSRHSLNLDLPTNATPTCAFLIYEGEEETQFPKEDEILVQAELTNLTSESKSLKLDFHLKSDGSLHVSLSEPASKINRIFVIEAGRS</sequence>
<evidence type="ECO:0000256" key="1">
    <source>
        <dbReference type="ARBA" id="ARBA00007381"/>
    </source>
</evidence>